<dbReference type="CDD" id="cd06342">
    <property type="entry name" value="PBP1_ABC_LIVBP-like"/>
    <property type="match status" value="1"/>
</dbReference>
<evidence type="ECO:0000256" key="3">
    <source>
        <dbReference type="ARBA" id="ARBA00022729"/>
    </source>
</evidence>
<dbReference type="InterPro" id="IPR000709">
    <property type="entry name" value="Leu_Ile_Val-bd"/>
</dbReference>
<feature type="domain" description="Leucine-binding protein" evidence="6">
    <location>
        <begin position="38"/>
        <end position="376"/>
    </location>
</feature>
<protein>
    <submittedName>
        <fullName evidence="8">Branched chain amino acid ABC transporter substrate-binding protein</fullName>
    </submittedName>
    <submittedName>
        <fullName evidence="7">Leucine-, isoleucine-, valine-, threonine-, and alanine-binding protein</fullName>
    </submittedName>
</protein>
<dbReference type="Pfam" id="PF13458">
    <property type="entry name" value="Peripla_BP_6"/>
    <property type="match status" value="1"/>
</dbReference>
<dbReference type="AlphaFoldDB" id="A0A2N7WBN6"/>
<keyword evidence="4" id="KW-0029">Amino-acid transport</keyword>
<dbReference type="EMBL" id="CADIJZ010000025">
    <property type="protein sequence ID" value="CAB3728195.1"/>
    <property type="molecule type" value="Genomic_DNA"/>
</dbReference>
<evidence type="ECO:0000256" key="4">
    <source>
        <dbReference type="ARBA" id="ARBA00022970"/>
    </source>
</evidence>
<dbReference type="SUPFAM" id="SSF53822">
    <property type="entry name" value="Periplasmic binding protein-like I"/>
    <property type="match status" value="1"/>
</dbReference>
<dbReference type="InterPro" id="IPR028082">
    <property type="entry name" value="Peripla_BP_I"/>
</dbReference>
<feature type="signal peptide" evidence="5">
    <location>
        <begin position="1"/>
        <end position="33"/>
    </location>
</feature>
<dbReference type="Gene3D" id="3.40.50.2300">
    <property type="match status" value="2"/>
</dbReference>
<evidence type="ECO:0000256" key="1">
    <source>
        <dbReference type="ARBA" id="ARBA00010062"/>
    </source>
</evidence>
<evidence type="ECO:0000313" key="10">
    <source>
        <dbReference type="Proteomes" id="UP000494205"/>
    </source>
</evidence>
<evidence type="ECO:0000256" key="5">
    <source>
        <dbReference type="SAM" id="SignalP"/>
    </source>
</evidence>
<keyword evidence="2" id="KW-0813">Transport</keyword>
<feature type="chain" id="PRO_5044384232" evidence="5">
    <location>
        <begin position="34"/>
        <end position="389"/>
    </location>
</feature>
<dbReference type="GO" id="GO:0006865">
    <property type="term" value="P:amino acid transport"/>
    <property type="evidence" value="ECO:0007669"/>
    <property type="project" value="UniProtKB-KW"/>
</dbReference>
<name>A0A2N7WBN6_9BURK</name>
<reference evidence="8 9" key="1">
    <citation type="submission" date="2018-01" db="EMBL/GenBank/DDBJ databases">
        <title>Whole genome analyses suggest that Burkholderia sensu lato contains two further novel genera in the rhizoxinica-symbiotica group Mycetohabitans gen. nov., and Trinickia gen. nov.: implications for the evolution of diazotrophy and nodulation in the Burkholderiaceae.</title>
        <authorList>
            <person name="Estrada-de los Santos P."/>
            <person name="Palmer M."/>
            <person name="Chavez-Ramirez B."/>
            <person name="Beukes C."/>
            <person name="Steenkamp E.T."/>
            <person name="Hirsch A.M."/>
            <person name="Manyaka P."/>
            <person name="Maluk M."/>
            <person name="Lafos M."/>
            <person name="Crook M."/>
            <person name="Gross E."/>
            <person name="Simon M.F."/>
            <person name="Bueno dos Reis Junior F."/>
            <person name="Poole P.S."/>
            <person name="Venter S.N."/>
            <person name="James E.K."/>
        </authorList>
    </citation>
    <scope>NUCLEOTIDE SEQUENCE [LARGE SCALE GENOMIC DNA]</scope>
    <source>
        <strain evidence="8 9">WSM 3937</strain>
    </source>
</reference>
<dbReference type="EMBL" id="PNXY01000023">
    <property type="protein sequence ID" value="PMS26818.1"/>
    <property type="molecule type" value="Genomic_DNA"/>
</dbReference>
<evidence type="ECO:0000313" key="7">
    <source>
        <dbReference type="EMBL" id="CAB3728195.1"/>
    </source>
</evidence>
<dbReference type="Proteomes" id="UP000235659">
    <property type="component" value="Unassembled WGS sequence"/>
</dbReference>
<dbReference type="RefSeq" id="WP_102635025.1">
    <property type="nucleotide sequence ID" value="NZ_CADIJZ010000025.1"/>
</dbReference>
<dbReference type="PRINTS" id="PR00337">
    <property type="entry name" value="LEUILEVALBP"/>
</dbReference>
<gene>
    <name evidence="7" type="primary">braC_7</name>
    <name evidence="8" type="ORF">C0Z16_26455</name>
    <name evidence="7" type="ORF">LMG27174_05555</name>
</gene>
<sequence>MVFRLRTSRRAVAAAIAATFVMSSMLAAGAVSAQEVVVKVGVAGPLTGSGAAYGKDIENGVRMAVDEANAAHPTIGGKPVKFVVKSQDDQSDPRIGVQAAQQLVDDNVAVVVGHFNSGTTLPASQIYAKAGVPMITPSATNPAITQAGLSTVYRVIATDTQNAGNAGNYAATVTKAKRIAIIDDRTAFGQGEADEFEKAVKASGGTIVAREFTNDKAVDFSAQLTHIKSANADLVFFGGLDSQAAMLVKRMRQLGMKAQFLAGGGVMDANFIKLAGDAADGSSVWEYGQPLSTLPKGKTFETRFRQKFGVDMLAYAPFAYDAAWVAIKAMQKANSVKPADFNSALKSTNYDGITGTIAFTQTGDLKNPSSTMYQVKNVAWTPVTTKTSD</sequence>
<evidence type="ECO:0000313" key="8">
    <source>
        <dbReference type="EMBL" id="PMS26818.1"/>
    </source>
</evidence>
<evidence type="ECO:0000259" key="6">
    <source>
        <dbReference type="Pfam" id="PF13458"/>
    </source>
</evidence>
<comment type="similarity">
    <text evidence="1">Belongs to the leucine-binding protein family.</text>
</comment>
<dbReference type="Proteomes" id="UP000494205">
    <property type="component" value="Unassembled WGS sequence"/>
</dbReference>
<dbReference type="PANTHER" id="PTHR47151">
    <property type="entry name" value="LEU/ILE/VAL-BINDING ABC TRANSPORTER SUBUNIT"/>
    <property type="match status" value="1"/>
</dbReference>
<evidence type="ECO:0000313" key="9">
    <source>
        <dbReference type="Proteomes" id="UP000235659"/>
    </source>
</evidence>
<organism evidence="7 10">
    <name type="scientific">Paraburkholderia rhynchosiae</name>
    <dbReference type="NCBI Taxonomy" id="487049"/>
    <lineage>
        <taxon>Bacteria</taxon>
        <taxon>Pseudomonadati</taxon>
        <taxon>Pseudomonadota</taxon>
        <taxon>Betaproteobacteria</taxon>
        <taxon>Burkholderiales</taxon>
        <taxon>Burkholderiaceae</taxon>
        <taxon>Paraburkholderia</taxon>
    </lineage>
</organism>
<dbReference type="OrthoDB" id="5469508at2"/>
<dbReference type="PANTHER" id="PTHR47151:SF2">
    <property type="entry name" value="AMINO ACID BINDING PROTEIN"/>
    <property type="match status" value="1"/>
</dbReference>
<keyword evidence="9" id="KW-1185">Reference proteome</keyword>
<dbReference type="InterPro" id="IPR028081">
    <property type="entry name" value="Leu-bd"/>
</dbReference>
<keyword evidence="3 5" id="KW-0732">Signal</keyword>
<evidence type="ECO:0000256" key="2">
    <source>
        <dbReference type="ARBA" id="ARBA00022448"/>
    </source>
</evidence>
<reference evidence="7 10" key="2">
    <citation type="submission" date="2020-04" db="EMBL/GenBank/DDBJ databases">
        <authorList>
            <person name="De Canck E."/>
        </authorList>
    </citation>
    <scope>NUCLEOTIDE SEQUENCE [LARGE SCALE GENOMIC DNA]</scope>
    <source>
        <strain evidence="7 10">LMG 27174</strain>
    </source>
</reference>
<accession>A0A2N7WBN6</accession>
<proteinExistence type="inferred from homology"/>